<keyword evidence="1" id="KW-1133">Transmembrane helix</keyword>
<name>A0A8S5SJC9_9CAUD</name>
<proteinExistence type="predicted"/>
<keyword evidence="1" id="KW-0472">Membrane</keyword>
<feature type="transmembrane region" description="Helical" evidence="1">
    <location>
        <begin position="6"/>
        <end position="24"/>
    </location>
</feature>
<organism evidence="2">
    <name type="scientific">Siphoviridae sp. ctHAs12</name>
    <dbReference type="NCBI Taxonomy" id="2827826"/>
    <lineage>
        <taxon>Viruses</taxon>
        <taxon>Duplodnaviria</taxon>
        <taxon>Heunggongvirae</taxon>
        <taxon>Uroviricota</taxon>
        <taxon>Caudoviricetes</taxon>
    </lineage>
</organism>
<evidence type="ECO:0000313" key="2">
    <source>
        <dbReference type="EMBL" id="DAF50658.1"/>
    </source>
</evidence>
<reference evidence="2" key="1">
    <citation type="journal article" date="2021" name="Proc. Natl. Acad. Sci. U.S.A.">
        <title>A Catalog of Tens of Thousands of Viruses from Human Metagenomes Reveals Hidden Associations with Chronic Diseases.</title>
        <authorList>
            <person name="Tisza M.J."/>
            <person name="Buck C.B."/>
        </authorList>
    </citation>
    <scope>NUCLEOTIDE SEQUENCE</scope>
    <source>
        <strain evidence="2">CtHAs12</strain>
    </source>
</reference>
<evidence type="ECO:0000256" key="1">
    <source>
        <dbReference type="SAM" id="Phobius"/>
    </source>
</evidence>
<dbReference type="EMBL" id="BK032599">
    <property type="protein sequence ID" value="DAF50658.1"/>
    <property type="molecule type" value="Genomic_DNA"/>
</dbReference>
<protein>
    <submittedName>
        <fullName evidence="2">Uncharacterized protein</fullName>
    </submittedName>
</protein>
<accession>A0A8S5SJC9</accession>
<keyword evidence="1" id="KW-0812">Transmembrane</keyword>
<sequence length="79" mass="9032">MNLDTIIVAVISLLGTLAGSYFANSKTTALLSYRLEQLERKVEKHNSVVERTFQLENNVQTAFSRIDEIREALHEHQET</sequence>